<accession>T1GDU9</accession>
<protein>
    <recommendedName>
        <fullName evidence="2">HP domain-containing protein</fullName>
    </recommendedName>
</protein>
<comment type="similarity">
    <text evidence="1">Belongs to the villin/gelsolin family.</text>
</comment>
<evidence type="ECO:0000313" key="3">
    <source>
        <dbReference type="EnsemblMetazoa" id="MESCA001500-PA"/>
    </source>
</evidence>
<dbReference type="GO" id="GO:0051015">
    <property type="term" value="F:actin filament binding"/>
    <property type="evidence" value="ECO:0007669"/>
    <property type="project" value="InterPro"/>
</dbReference>
<evidence type="ECO:0000256" key="1">
    <source>
        <dbReference type="ARBA" id="ARBA00008418"/>
    </source>
</evidence>
<dbReference type="InterPro" id="IPR007122">
    <property type="entry name" value="Villin/Gelsolin"/>
</dbReference>
<dbReference type="SUPFAM" id="SSF55753">
    <property type="entry name" value="Actin depolymerizing proteins"/>
    <property type="match status" value="6"/>
</dbReference>
<evidence type="ECO:0000313" key="4">
    <source>
        <dbReference type="Proteomes" id="UP000015102"/>
    </source>
</evidence>
<reference evidence="3" key="2">
    <citation type="submission" date="2015-06" db="UniProtKB">
        <authorList>
            <consortium name="EnsemblMetazoa"/>
        </authorList>
    </citation>
    <scope>IDENTIFICATION</scope>
</reference>
<dbReference type="InterPro" id="IPR029006">
    <property type="entry name" value="ADF-H/Gelsolin-like_dom_sf"/>
</dbReference>
<dbReference type="Gene3D" id="1.10.950.10">
    <property type="entry name" value="Villin headpiece domain"/>
    <property type="match status" value="1"/>
</dbReference>
<dbReference type="InterPro" id="IPR036886">
    <property type="entry name" value="Villin_headpiece_dom_sf"/>
</dbReference>
<name>T1GDU9_MEGSC</name>
<dbReference type="Pfam" id="PF00626">
    <property type="entry name" value="Gelsolin"/>
    <property type="match status" value="1"/>
</dbReference>
<dbReference type="PANTHER" id="PTHR11977">
    <property type="entry name" value="VILLIN"/>
    <property type="match status" value="1"/>
</dbReference>
<dbReference type="SMART" id="SM00262">
    <property type="entry name" value="GEL"/>
    <property type="match status" value="4"/>
</dbReference>
<dbReference type="OMA" id="LIFVWIG"/>
<dbReference type="SUPFAM" id="SSF47050">
    <property type="entry name" value="VHP, Villin headpiece domain"/>
    <property type="match status" value="1"/>
</dbReference>
<dbReference type="Pfam" id="PF02209">
    <property type="entry name" value="VHP"/>
    <property type="match status" value="1"/>
</dbReference>
<dbReference type="GO" id="GO:0005737">
    <property type="term" value="C:cytoplasm"/>
    <property type="evidence" value="ECO:0007669"/>
    <property type="project" value="TreeGrafter"/>
</dbReference>
<dbReference type="Gene3D" id="3.40.20.10">
    <property type="entry name" value="Severin"/>
    <property type="match status" value="6"/>
</dbReference>
<dbReference type="HOGENOM" id="CLU_002568_3_1_1"/>
<dbReference type="GO" id="GO:0005546">
    <property type="term" value="F:phosphatidylinositol-4,5-bisphosphate binding"/>
    <property type="evidence" value="ECO:0007669"/>
    <property type="project" value="TreeGrafter"/>
</dbReference>
<dbReference type="PROSITE" id="PS51089">
    <property type="entry name" value="HP"/>
    <property type="match status" value="1"/>
</dbReference>
<dbReference type="STRING" id="36166.T1GDU9"/>
<dbReference type="EMBL" id="CAQQ02036262">
    <property type="status" value="NOT_ANNOTATED_CDS"/>
    <property type="molecule type" value="Genomic_DNA"/>
</dbReference>
<dbReference type="AlphaFoldDB" id="T1GDU9"/>
<dbReference type="PANTHER" id="PTHR11977:SF57">
    <property type="entry name" value="VILLIN-LIKE PROTEIN QUAIL"/>
    <property type="match status" value="1"/>
</dbReference>
<organism evidence="3 4">
    <name type="scientific">Megaselia scalaris</name>
    <name type="common">Humpbacked fly</name>
    <name type="synonym">Phora scalaris</name>
    <dbReference type="NCBI Taxonomy" id="36166"/>
    <lineage>
        <taxon>Eukaryota</taxon>
        <taxon>Metazoa</taxon>
        <taxon>Ecdysozoa</taxon>
        <taxon>Arthropoda</taxon>
        <taxon>Hexapoda</taxon>
        <taxon>Insecta</taxon>
        <taxon>Pterygota</taxon>
        <taxon>Neoptera</taxon>
        <taxon>Endopterygota</taxon>
        <taxon>Diptera</taxon>
        <taxon>Brachycera</taxon>
        <taxon>Muscomorpha</taxon>
        <taxon>Platypezoidea</taxon>
        <taxon>Phoridae</taxon>
        <taxon>Megaseliini</taxon>
        <taxon>Megaselia</taxon>
    </lineage>
</organism>
<evidence type="ECO:0000259" key="2">
    <source>
        <dbReference type="PROSITE" id="PS51089"/>
    </source>
</evidence>
<dbReference type="Proteomes" id="UP000015102">
    <property type="component" value="Unassembled WGS sequence"/>
</dbReference>
<dbReference type="GO" id="GO:0051014">
    <property type="term" value="P:actin filament severing"/>
    <property type="evidence" value="ECO:0007669"/>
    <property type="project" value="TreeGrafter"/>
</dbReference>
<proteinExistence type="inferred from homology"/>
<dbReference type="SMART" id="SM00153">
    <property type="entry name" value="VHP"/>
    <property type="match status" value="1"/>
</dbReference>
<keyword evidence="4" id="KW-1185">Reference proteome</keyword>
<dbReference type="PRINTS" id="PR00597">
    <property type="entry name" value="GELSOLIN"/>
</dbReference>
<sequence length="751" mass="86282">QEDAKNCISEVKVDCTFRKVPKNAICFHIWRVEDDRIEAVCKASYGTFYDDSAYIIYASSPSGFSVNSETITREVKTAANFERYIHFWIGERASSKKSGNVAFKVMELDSFLGNMTTNSENRKTTKVLDLCLILRTVLLLSGLHRESHIPCRLFNLKGRNTLRVTEMPSINWEHFCSDFIMVLKTEQNLFFWIGRSSHMSERRLGLEMMPVFQETYKINDVVVVDDGYEQAMTEIQKSDWNKYLNLRDRVVSQLAVPEKPPSNGFKLYKCGYKSGKYRIEEIKSSQPLQEDLIDSEAAYIIDGFAMGVWIWVGRLVNSTEKSESMRNARGFVKKKKYPSSTALVRVMDGIEPPEFIRLFPSWRRPTDPPQSKSLGKIEAVVLAQRPKMAAETQLIDDGTGERKIYKFTEAIQGSEIPVTGSVKFASEYLVGSRFIVYIWNGKKVLNHIRSKADSFGIDLAKKLGNRTVLVKLEEGYESPHFLQIFKGKFIVFEKESLTLKAKPSEFVLRVTGDSSYNAKAMQINPLTELRSGNCYVLNSTKNWVWCGQGSTGDTREIAKNIANLFGEYNLALESKEPPQFWESIMKVFNPENNNYTSVNGNGYLIENGDKLDVDKNKMRMFLVHNQKDTIFFHEFLVIEQSDLHPENLYIIEVGDMIYVWIGKLASVSEESCWKIAKRYMKESIIPIIENKPISLRSTAEADMLPEEVDPIRKEVHLTNDDFISIFNMTYKDFEALPPWKQQELKKKNKLF</sequence>
<dbReference type="InterPro" id="IPR007123">
    <property type="entry name" value="Gelsolin-like_dom"/>
</dbReference>
<dbReference type="GO" id="GO:0015629">
    <property type="term" value="C:actin cytoskeleton"/>
    <property type="evidence" value="ECO:0007669"/>
    <property type="project" value="TreeGrafter"/>
</dbReference>
<dbReference type="GO" id="GO:0051016">
    <property type="term" value="P:barbed-end actin filament capping"/>
    <property type="evidence" value="ECO:0007669"/>
    <property type="project" value="TreeGrafter"/>
</dbReference>
<dbReference type="GO" id="GO:0008154">
    <property type="term" value="P:actin polymerization or depolymerization"/>
    <property type="evidence" value="ECO:0007669"/>
    <property type="project" value="TreeGrafter"/>
</dbReference>
<feature type="domain" description="HP" evidence="2">
    <location>
        <begin position="685"/>
        <end position="751"/>
    </location>
</feature>
<reference evidence="4" key="1">
    <citation type="submission" date="2013-02" db="EMBL/GenBank/DDBJ databases">
        <authorList>
            <person name="Hughes D."/>
        </authorList>
    </citation>
    <scope>NUCLEOTIDE SEQUENCE</scope>
    <source>
        <strain>Durham</strain>
        <strain evidence="4">NC isolate 2 -- Noor lab</strain>
    </source>
</reference>
<dbReference type="InterPro" id="IPR003128">
    <property type="entry name" value="Villin_headpiece"/>
</dbReference>
<dbReference type="EnsemblMetazoa" id="MESCA001500-RA">
    <property type="protein sequence ID" value="MESCA001500-PA"/>
    <property type="gene ID" value="MESCA001500"/>
</dbReference>